<dbReference type="GO" id="GO:0005829">
    <property type="term" value="C:cytosol"/>
    <property type="evidence" value="ECO:0007669"/>
    <property type="project" value="Ensembl"/>
</dbReference>
<feature type="domain" description="Creatinase N-terminal" evidence="24">
    <location>
        <begin position="56"/>
        <end position="156"/>
    </location>
</feature>
<dbReference type="InterPro" id="IPR033740">
    <property type="entry name" value="Pept_M24B"/>
</dbReference>
<dbReference type="GO" id="GO:0010815">
    <property type="term" value="P:bradykinin catabolic process"/>
    <property type="evidence" value="ECO:0007669"/>
    <property type="project" value="Ensembl"/>
</dbReference>
<evidence type="ECO:0000256" key="2">
    <source>
        <dbReference type="ARBA" id="ARBA00001936"/>
    </source>
</evidence>
<dbReference type="PANTHER" id="PTHR43763:SF6">
    <property type="entry name" value="XAA-PRO AMINOPEPTIDASE 1"/>
    <property type="match status" value="1"/>
</dbReference>
<evidence type="ECO:0000256" key="14">
    <source>
        <dbReference type="ARBA" id="ARBA00023211"/>
    </source>
</evidence>
<dbReference type="PANTHER" id="PTHR43763">
    <property type="entry name" value="XAA-PRO AMINOPEPTIDASE 1"/>
    <property type="match status" value="1"/>
</dbReference>
<comment type="cofactor">
    <cofactor evidence="2">
        <name>Mn(2+)</name>
        <dbReference type="ChEBI" id="CHEBI:29035"/>
    </cofactor>
</comment>
<evidence type="ECO:0000256" key="8">
    <source>
        <dbReference type="ARBA" id="ARBA00022490"/>
    </source>
</evidence>
<evidence type="ECO:0000256" key="20">
    <source>
        <dbReference type="ARBA" id="ARBA00079919"/>
    </source>
</evidence>
<dbReference type="GO" id="GO:0043069">
    <property type="term" value="P:negative regulation of programmed cell death"/>
    <property type="evidence" value="ECO:0007669"/>
    <property type="project" value="Ensembl"/>
</dbReference>
<dbReference type="InterPro" id="IPR001131">
    <property type="entry name" value="Peptidase_M24B_aminopep-P_CS"/>
</dbReference>
<dbReference type="GO" id="GO:0006508">
    <property type="term" value="P:proteolysis"/>
    <property type="evidence" value="ECO:0007669"/>
    <property type="project" value="UniProtKB-KW"/>
</dbReference>
<evidence type="ECO:0000256" key="22">
    <source>
        <dbReference type="RuleBase" id="RU000590"/>
    </source>
</evidence>
<evidence type="ECO:0000256" key="10">
    <source>
        <dbReference type="ARBA" id="ARBA00022723"/>
    </source>
</evidence>
<keyword evidence="10 22" id="KW-0479">Metal-binding</keyword>
<dbReference type="CDD" id="cd01085">
    <property type="entry name" value="APP"/>
    <property type="match status" value="1"/>
</dbReference>
<dbReference type="InterPro" id="IPR029149">
    <property type="entry name" value="Creatin/AminoP/Spt16_N"/>
</dbReference>
<comment type="similarity">
    <text evidence="4 22">Belongs to the peptidase M24B family.</text>
</comment>
<evidence type="ECO:0000256" key="16">
    <source>
        <dbReference type="ARBA" id="ARBA00054066"/>
    </source>
</evidence>
<evidence type="ECO:0000256" key="15">
    <source>
        <dbReference type="ARBA" id="ARBA00030849"/>
    </source>
</evidence>
<feature type="domain" description="Peptidase M24 C-terminal" evidence="25">
    <location>
        <begin position="548"/>
        <end position="574"/>
    </location>
</feature>
<evidence type="ECO:0000256" key="21">
    <source>
        <dbReference type="ARBA" id="ARBA00081885"/>
    </source>
</evidence>
<evidence type="ECO:0000256" key="19">
    <source>
        <dbReference type="ARBA" id="ARBA00079909"/>
    </source>
</evidence>
<dbReference type="EC" id="3.4.11.9" evidence="6"/>
<evidence type="ECO:0000256" key="17">
    <source>
        <dbReference type="ARBA" id="ARBA00071973"/>
    </source>
</evidence>
<dbReference type="Pfam" id="PF16188">
    <property type="entry name" value="Peptidase_M24_C"/>
    <property type="match status" value="1"/>
</dbReference>
<evidence type="ECO:0000256" key="5">
    <source>
        <dbReference type="ARBA" id="ARBA00011738"/>
    </source>
</evidence>
<keyword evidence="27" id="KW-1185">Reference proteome</keyword>
<accession>A0A8B9BP53</accession>
<dbReference type="Gene3D" id="3.40.350.10">
    <property type="entry name" value="Creatinase/prolidase N-terminal domain"/>
    <property type="match status" value="2"/>
</dbReference>
<reference evidence="26" key="1">
    <citation type="submission" date="2025-08" db="UniProtKB">
        <authorList>
            <consortium name="Ensembl"/>
        </authorList>
    </citation>
    <scope>IDENTIFICATION</scope>
</reference>
<keyword evidence="12" id="KW-0007">Acetylation</keyword>
<dbReference type="Ensembl" id="ENSABRT00000010082.1">
    <property type="protein sequence ID" value="ENSABRP00000007015.1"/>
    <property type="gene ID" value="ENSABRG00000006458.1"/>
</dbReference>
<dbReference type="Proteomes" id="UP000694426">
    <property type="component" value="Unplaced"/>
</dbReference>
<evidence type="ECO:0000256" key="18">
    <source>
        <dbReference type="ARBA" id="ARBA00078157"/>
    </source>
</evidence>
<dbReference type="FunFam" id="3.40.350.10:FF:000001">
    <property type="entry name" value="Putative xaa-Pro aminopeptidase 1"/>
    <property type="match status" value="1"/>
</dbReference>
<evidence type="ECO:0000256" key="9">
    <source>
        <dbReference type="ARBA" id="ARBA00022670"/>
    </source>
</evidence>
<dbReference type="InterPro" id="IPR050422">
    <property type="entry name" value="X-Pro_aminopeptidase_P"/>
</dbReference>
<name>A0A8B9BP53_9AVES</name>
<dbReference type="PROSITE" id="PS00491">
    <property type="entry name" value="PROLINE_PEPTIDASE"/>
    <property type="match status" value="1"/>
</dbReference>
<evidence type="ECO:0000256" key="12">
    <source>
        <dbReference type="ARBA" id="ARBA00022990"/>
    </source>
</evidence>
<dbReference type="SUPFAM" id="SSF55920">
    <property type="entry name" value="Creatinase/aminopeptidase"/>
    <property type="match status" value="1"/>
</dbReference>
<dbReference type="Pfam" id="PF01321">
    <property type="entry name" value="Creatinase_N"/>
    <property type="match status" value="1"/>
</dbReference>
<dbReference type="InterPro" id="IPR000994">
    <property type="entry name" value="Pept_M24"/>
</dbReference>
<evidence type="ECO:0000256" key="13">
    <source>
        <dbReference type="ARBA" id="ARBA00023049"/>
    </source>
</evidence>
<dbReference type="InterPro" id="IPR036005">
    <property type="entry name" value="Creatinase/aminopeptidase-like"/>
</dbReference>
<dbReference type="Gene3D" id="3.90.230.10">
    <property type="entry name" value="Creatinase/methionine aminopeptidase superfamily"/>
    <property type="match status" value="1"/>
</dbReference>
<comment type="subcellular location">
    <subcellularLocation>
        <location evidence="3">Cytoplasm</location>
    </subcellularLocation>
</comment>
<evidence type="ECO:0000256" key="11">
    <source>
        <dbReference type="ARBA" id="ARBA00022801"/>
    </source>
</evidence>
<dbReference type="InterPro" id="IPR000587">
    <property type="entry name" value="Creatinase_N"/>
</dbReference>
<dbReference type="FunFam" id="3.40.350.10:FF:000004">
    <property type="entry name" value="xaa-Pro aminopeptidase 1 isoform X1"/>
    <property type="match status" value="1"/>
</dbReference>
<comment type="subunit">
    <text evidence="5">Homodimer.</text>
</comment>
<dbReference type="Pfam" id="PF16189">
    <property type="entry name" value="Creatinase_N_2"/>
    <property type="match status" value="1"/>
</dbReference>
<comment type="catalytic activity">
    <reaction evidence="1">
        <text>Release of any N-terminal amino acid, including proline, that is linked to proline, even from a dipeptide or tripeptide.</text>
        <dbReference type="EC" id="3.4.11.9"/>
    </reaction>
</comment>
<reference evidence="26" key="2">
    <citation type="submission" date="2025-09" db="UniProtKB">
        <authorList>
            <consortium name="Ensembl"/>
        </authorList>
    </citation>
    <scope>IDENTIFICATION</scope>
</reference>
<dbReference type="GO" id="GO:0030145">
    <property type="term" value="F:manganese ion binding"/>
    <property type="evidence" value="ECO:0007669"/>
    <property type="project" value="Ensembl"/>
</dbReference>
<evidence type="ECO:0000256" key="4">
    <source>
        <dbReference type="ARBA" id="ARBA00008766"/>
    </source>
</evidence>
<evidence type="ECO:0000313" key="26">
    <source>
        <dbReference type="Ensembl" id="ENSABRP00000007015.1"/>
    </source>
</evidence>
<dbReference type="GO" id="GO:0070006">
    <property type="term" value="F:metalloaminopeptidase activity"/>
    <property type="evidence" value="ECO:0007669"/>
    <property type="project" value="Ensembl"/>
</dbReference>
<dbReference type="SUPFAM" id="SSF53092">
    <property type="entry name" value="Creatinase/prolidase N-terminal domain"/>
    <property type="match status" value="1"/>
</dbReference>
<organism evidence="26 27">
    <name type="scientific">Anser brachyrhynchus</name>
    <name type="common">Pink-footed goose</name>
    <dbReference type="NCBI Taxonomy" id="132585"/>
    <lineage>
        <taxon>Eukaryota</taxon>
        <taxon>Metazoa</taxon>
        <taxon>Chordata</taxon>
        <taxon>Craniata</taxon>
        <taxon>Vertebrata</taxon>
        <taxon>Euteleostomi</taxon>
        <taxon>Archelosauria</taxon>
        <taxon>Archosauria</taxon>
        <taxon>Dinosauria</taxon>
        <taxon>Saurischia</taxon>
        <taxon>Theropoda</taxon>
        <taxon>Coelurosauria</taxon>
        <taxon>Aves</taxon>
        <taxon>Neognathae</taxon>
        <taxon>Galloanserae</taxon>
        <taxon>Anseriformes</taxon>
        <taxon>Anatidae</taxon>
        <taxon>Anserinae</taxon>
        <taxon>Anser</taxon>
    </lineage>
</organism>
<dbReference type="GO" id="GO:0140633">
    <property type="term" value="P:CARD8 inflammasome complex assembly"/>
    <property type="evidence" value="ECO:0007669"/>
    <property type="project" value="Ensembl"/>
</dbReference>
<evidence type="ECO:0000259" key="24">
    <source>
        <dbReference type="Pfam" id="PF01321"/>
    </source>
</evidence>
<evidence type="ECO:0000256" key="3">
    <source>
        <dbReference type="ARBA" id="ARBA00004496"/>
    </source>
</evidence>
<protein>
    <recommendedName>
        <fullName evidence="17">Xaa-Pro aminopeptidase 1</fullName>
        <ecNumber evidence="6">3.4.11.9</ecNumber>
    </recommendedName>
    <alternativeName>
        <fullName evidence="15">Aminoacylproline aminopeptidase</fullName>
    </alternativeName>
    <alternativeName>
        <fullName evidence="20">Cytosolic aminopeptidase P</fullName>
    </alternativeName>
    <alternativeName>
        <fullName evidence="18">Soluble aminopeptidase P</fullName>
    </alternativeName>
    <alternativeName>
        <fullName evidence="21">X-Pro aminopeptidase 1</fullName>
    </alternativeName>
    <alternativeName>
        <fullName evidence="19">X-prolyl aminopeptidase 1, soluble</fullName>
    </alternativeName>
</protein>
<gene>
    <name evidence="26" type="primary">XPNPEP1</name>
</gene>
<keyword evidence="9" id="KW-0645">Protease</keyword>
<evidence type="ECO:0000256" key="6">
    <source>
        <dbReference type="ARBA" id="ARBA00012574"/>
    </source>
</evidence>
<comment type="function">
    <text evidence="16">Metalloaminopeptidase that catalyzes the removal of a penultimate prolyl residue from the N-termini of peptides, such as Arg-Pro-Pro. Contributes to the degradation of bradykinin.</text>
</comment>
<dbReference type="Pfam" id="PF00557">
    <property type="entry name" value="Peptidase_M24"/>
    <property type="match status" value="1"/>
</dbReference>
<evidence type="ECO:0000259" key="25">
    <source>
        <dbReference type="Pfam" id="PF16188"/>
    </source>
</evidence>
<proteinExistence type="inferred from homology"/>
<keyword evidence="14" id="KW-0464">Manganese</keyword>
<evidence type="ECO:0000259" key="23">
    <source>
        <dbReference type="Pfam" id="PF00557"/>
    </source>
</evidence>
<dbReference type="GeneTree" id="ENSGT00940000157716"/>
<evidence type="ECO:0000256" key="7">
    <source>
        <dbReference type="ARBA" id="ARBA00022438"/>
    </source>
</evidence>
<keyword evidence="13" id="KW-0482">Metalloprotease</keyword>
<evidence type="ECO:0000256" key="1">
    <source>
        <dbReference type="ARBA" id="ARBA00001424"/>
    </source>
</evidence>
<evidence type="ECO:0000313" key="27">
    <source>
        <dbReference type="Proteomes" id="UP000694426"/>
    </source>
</evidence>
<sequence>MELAAGGKMSPKITTELLKQLRQVMKSPKYVQEPVQAYIVPSGDAHQSEYIAPCDCRRAFISGFDGSAGTAIVTEQHAAMWTDGRYFLQAANQMDNNWTLMKMGLKDTPTQEDWLVSVLPEGSKVGVDPFIIPADQWKRMSKVLRSAGHDLVPIKENLIDTIWTDCPQRPCKPLITLDLSYTGVSWRDKIVALRSKMAERKVLWFVVTALDEVAWLFNLRGSDVEYNPVFFAYAVIGMNTIRLFIDGDRMTDPAVREHLQLDSTLEPEFKIQVMPYGSILTELQAVGASLSPKEKVWLSDKASYALTEAVPKAYQYLTPYTPICIAKAVKNTSETEGMRRAHVPKGTVTEIIAADKAEEFRSQQKDFVELSFATISSTGPNGAIIHYKPVPETNRTLSVNEIYLLDSGAQYKDGTTDVTRTMHFGTPSAYEKECFTYVLKGHIAVSAAIFPNGTKGHLLDSFARSALWDCGLDYLHGTGHGVGSFLNVHEGPCGISYKTFADEPLEAGMIVSDEPGYYEDGSFGIRIENVVLVIPAETKYNFKNRGSLTFEPLTLVPIQTKMIDVSLLTQKEVSETVSFQCRIYARNISVYKNHLPLLYLVDSESGPEESDLILNDPILSGRVDYMTSLEVLPF</sequence>
<dbReference type="InterPro" id="IPR032416">
    <property type="entry name" value="Peptidase_M24_C"/>
</dbReference>
<keyword evidence="11" id="KW-0378">Hydrolase</keyword>
<dbReference type="FunFam" id="3.90.230.10:FF:000004">
    <property type="entry name" value="xaa-Pro aminopeptidase 1 isoform X1"/>
    <property type="match status" value="1"/>
</dbReference>
<dbReference type="GO" id="GO:0042803">
    <property type="term" value="F:protein homodimerization activity"/>
    <property type="evidence" value="ECO:0007669"/>
    <property type="project" value="Ensembl"/>
</dbReference>
<dbReference type="AlphaFoldDB" id="A0A8B9BP53"/>
<keyword evidence="8" id="KW-0963">Cytoplasm</keyword>
<keyword evidence="7" id="KW-0031">Aminopeptidase</keyword>
<feature type="domain" description="Peptidase M24" evidence="23">
    <location>
        <begin position="346"/>
        <end position="533"/>
    </location>
</feature>